<evidence type="ECO:0000256" key="1">
    <source>
        <dbReference type="SAM" id="MobiDB-lite"/>
    </source>
</evidence>
<organism evidence="2 3">
    <name type="scientific">Pendulispora brunnea</name>
    <dbReference type="NCBI Taxonomy" id="2905690"/>
    <lineage>
        <taxon>Bacteria</taxon>
        <taxon>Pseudomonadati</taxon>
        <taxon>Myxococcota</taxon>
        <taxon>Myxococcia</taxon>
        <taxon>Myxococcales</taxon>
        <taxon>Sorangiineae</taxon>
        <taxon>Pendulisporaceae</taxon>
        <taxon>Pendulispora</taxon>
    </lineage>
</organism>
<feature type="region of interest" description="Disordered" evidence="1">
    <location>
        <begin position="1"/>
        <end position="27"/>
    </location>
</feature>
<dbReference type="EMBL" id="CP089982">
    <property type="protein sequence ID" value="WXA99141.1"/>
    <property type="molecule type" value="Genomic_DNA"/>
</dbReference>
<gene>
    <name evidence="2" type="ORF">LZC95_20250</name>
</gene>
<proteinExistence type="predicted"/>
<sequence length="123" mass="13705">MMSMKTSSNKDDSTSAAEPESAAARMQSWFERTAAREEGQGRWDIAERLRGIGQTFAESAGRLPSNGVAAASDRLFRGVFDELRQVAYAAYGSGTDSEEIVSRHWKLLAADFHREFLSQWSPR</sequence>
<dbReference type="Proteomes" id="UP001379533">
    <property type="component" value="Chromosome"/>
</dbReference>
<keyword evidence="3" id="KW-1185">Reference proteome</keyword>
<evidence type="ECO:0000313" key="3">
    <source>
        <dbReference type="Proteomes" id="UP001379533"/>
    </source>
</evidence>
<reference evidence="2 3" key="1">
    <citation type="submission" date="2021-12" db="EMBL/GenBank/DDBJ databases">
        <title>Discovery of the Pendulisporaceae a myxobacterial family with distinct sporulation behavior and unique specialized metabolism.</title>
        <authorList>
            <person name="Garcia R."/>
            <person name="Popoff A."/>
            <person name="Bader C.D."/>
            <person name="Loehr J."/>
            <person name="Walesch S."/>
            <person name="Walt C."/>
            <person name="Boldt J."/>
            <person name="Bunk B."/>
            <person name="Haeckl F.J.F.P.J."/>
            <person name="Gunesch A.P."/>
            <person name="Birkelbach J."/>
            <person name="Nuebel U."/>
            <person name="Pietschmann T."/>
            <person name="Bach T."/>
            <person name="Mueller R."/>
        </authorList>
    </citation>
    <scope>NUCLEOTIDE SEQUENCE [LARGE SCALE GENOMIC DNA]</scope>
    <source>
        <strain evidence="2 3">MSr12523</strain>
    </source>
</reference>
<name>A0ABZ2KS38_9BACT</name>
<dbReference type="RefSeq" id="WP_394849774.1">
    <property type="nucleotide sequence ID" value="NZ_CP089982.1"/>
</dbReference>
<evidence type="ECO:0000313" key="2">
    <source>
        <dbReference type="EMBL" id="WXA99141.1"/>
    </source>
</evidence>
<accession>A0ABZ2KS38</accession>
<protein>
    <submittedName>
        <fullName evidence="2">Uncharacterized protein</fullName>
    </submittedName>
</protein>
<feature type="compositionally biased region" description="Low complexity" evidence="1">
    <location>
        <begin position="15"/>
        <end position="24"/>
    </location>
</feature>